<dbReference type="PANTHER" id="PTHR39425">
    <property type="entry name" value="LIPOPROTEIN CYTOCHROME C"/>
    <property type="match status" value="1"/>
</dbReference>
<evidence type="ECO:0000259" key="2">
    <source>
        <dbReference type="Pfam" id="PF14522"/>
    </source>
</evidence>
<name>A0A502FUN6_9PROT</name>
<comment type="caution">
    <text evidence="3">The sequence shown here is derived from an EMBL/GenBank/DDBJ whole genome shotgun (WGS) entry which is preliminary data.</text>
</comment>
<keyword evidence="4" id="KW-1185">Reference proteome</keyword>
<keyword evidence="1" id="KW-0472">Membrane</keyword>
<dbReference type="Proteomes" id="UP000317078">
    <property type="component" value="Unassembled WGS sequence"/>
</dbReference>
<accession>A0A502FUN6</accession>
<dbReference type="SUPFAM" id="SSF48695">
    <property type="entry name" value="Multiheme cytochromes"/>
    <property type="match status" value="1"/>
</dbReference>
<feature type="domain" description="Cytochrome c7-like" evidence="2">
    <location>
        <begin position="126"/>
        <end position="218"/>
    </location>
</feature>
<proteinExistence type="predicted"/>
<organism evidence="3 4">
    <name type="scientific">Muricoccus nepalensis</name>
    <dbReference type="NCBI Taxonomy" id="1854500"/>
    <lineage>
        <taxon>Bacteria</taxon>
        <taxon>Pseudomonadati</taxon>
        <taxon>Pseudomonadota</taxon>
        <taxon>Alphaproteobacteria</taxon>
        <taxon>Acetobacterales</taxon>
        <taxon>Roseomonadaceae</taxon>
        <taxon>Muricoccus</taxon>
    </lineage>
</organism>
<dbReference type="AlphaFoldDB" id="A0A502FUN6"/>
<dbReference type="OrthoDB" id="9814800at2"/>
<protein>
    <submittedName>
        <fullName evidence="3">Cytochrome C</fullName>
    </submittedName>
</protein>
<dbReference type="PANTHER" id="PTHR39425:SF1">
    <property type="entry name" value="CYTOCHROME C7-LIKE DOMAIN-CONTAINING PROTEIN"/>
    <property type="match status" value="1"/>
</dbReference>
<evidence type="ECO:0000313" key="4">
    <source>
        <dbReference type="Proteomes" id="UP000317078"/>
    </source>
</evidence>
<keyword evidence="1" id="KW-1133">Transmembrane helix</keyword>
<dbReference type="InterPro" id="IPR036280">
    <property type="entry name" value="Multihaem_cyt_sf"/>
</dbReference>
<reference evidence="3 4" key="1">
    <citation type="journal article" date="2019" name="Environ. Microbiol.">
        <title>Species interactions and distinct microbial communities in high Arctic permafrost affected cryosols are associated with the CH4 and CO2 gas fluxes.</title>
        <authorList>
            <person name="Altshuler I."/>
            <person name="Hamel J."/>
            <person name="Turney S."/>
            <person name="Magnuson E."/>
            <person name="Levesque R."/>
            <person name="Greer C."/>
            <person name="Whyte L.G."/>
        </authorList>
    </citation>
    <scope>NUCLEOTIDE SEQUENCE [LARGE SCALE GENOMIC DNA]</scope>
    <source>
        <strain evidence="3 4">S9.3B</strain>
    </source>
</reference>
<dbReference type="EMBL" id="RCZP01000019">
    <property type="protein sequence ID" value="TPG53164.1"/>
    <property type="molecule type" value="Genomic_DNA"/>
</dbReference>
<sequence length="218" mass="24280">MPQIFPAYANTVARAAILGAVALGCLGIGLLVALPATSHVTRQDIIVEQPVQFSHEHHVGGLGIDCRYCHTSVEQSRYAGIPPTHTCMTCHSQLWTNAEILAPVRRSLAEGVPIRWQRVHALPDYVYFDHSVHVTNGVGCSTCHGAINRMPQVRQVAPLTMGWCLDCHRNPAPNLRPASEIYNMEWRPPADQRERGGRLLEHYGIRSEHLSDCSRCHR</sequence>
<dbReference type="CDD" id="cd08168">
    <property type="entry name" value="Cytochrom_C3"/>
    <property type="match status" value="1"/>
</dbReference>
<keyword evidence="1" id="KW-0812">Transmembrane</keyword>
<evidence type="ECO:0000256" key="1">
    <source>
        <dbReference type="SAM" id="Phobius"/>
    </source>
</evidence>
<feature type="transmembrane region" description="Helical" evidence="1">
    <location>
        <begin position="12"/>
        <end position="34"/>
    </location>
</feature>
<dbReference type="RefSeq" id="WP_140885068.1">
    <property type="nucleotide sequence ID" value="NZ_RCZP01000019.1"/>
</dbReference>
<dbReference type="InterPro" id="IPR029467">
    <property type="entry name" value="Cyt_c7-like"/>
</dbReference>
<dbReference type="Pfam" id="PF14522">
    <property type="entry name" value="Cytochrome_C7"/>
    <property type="match status" value="1"/>
</dbReference>
<evidence type="ECO:0000313" key="3">
    <source>
        <dbReference type="EMBL" id="TPG53164.1"/>
    </source>
</evidence>
<dbReference type="Gene3D" id="3.90.10.10">
    <property type="entry name" value="Cytochrome C3"/>
    <property type="match status" value="2"/>
</dbReference>
<gene>
    <name evidence="3" type="ORF">EAH89_17785</name>
</gene>